<evidence type="ECO:0000256" key="3">
    <source>
        <dbReference type="ARBA" id="ARBA00023015"/>
    </source>
</evidence>
<dbReference type="Gene3D" id="1.10.10.60">
    <property type="entry name" value="Homeodomain-like"/>
    <property type="match status" value="1"/>
</dbReference>
<dbReference type="InterPro" id="IPR011006">
    <property type="entry name" value="CheY-like_superfamily"/>
</dbReference>
<evidence type="ECO:0000259" key="6">
    <source>
        <dbReference type="PROSITE" id="PS50045"/>
    </source>
</evidence>
<dbReference type="Proteomes" id="UP000294614">
    <property type="component" value="Unassembled WGS sequence"/>
</dbReference>
<keyword evidence="3" id="KW-0805">Transcription regulation</keyword>
<reference evidence="8 9" key="1">
    <citation type="submission" date="2019-03" db="EMBL/GenBank/DDBJ databases">
        <title>Genomic Encyclopedia of Type Strains, Phase IV (KMG-IV): sequencing the most valuable type-strain genomes for metagenomic binning, comparative biology and taxonomic classification.</title>
        <authorList>
            <person name="Goeker M."/>
        </authorList>
    </citation>
    <scope>NUCLEOTIDE SEQUENCE [LARGE SCALE GENOMIC DNA]</scope>
    <source>
        <strain evidence="8 9">DSM 24984</strain>
    </source>
</reference>
<evidence type="ECO:0000256" key="1">
    <source>
        <dbReference type="ARBA" id="ARBA00022741"/>
    </source>
</evidence>
<evidence type="ECO:0000256" key="2">
    <source>
        <dbReference type="ARBA" id="ARBA00022840"/>
    </source>
</evidence>
<evidence type="ECO:0000313" key="8">
    <source>
        <dbReference type="EMBL" id="TCK59945.1"/>
    </source>
</evidence>
<dbReference type="SMART" id="SM00448">
    <property type="entry name" value="REC"/>
    <property type="match status" value="1"/>
</dbReference>
<dbReference type="InterPro" id="IPR027417">
    <property type="entry name" value="P-loop_NTPase"/>
</dbReference>
<dbReference type="Pfam" id="PF00158">
    <property type="entry name" value="Sigma54_activat"/>
    <property type="match status" value="1"/>
</dbReference>
<dbReference type="Gene3D" id="3.40.50.2300">
    <property type="match status" value="1"/>
</dbReference>
<dbReference type="GO" id="GO:0000160">
    <property type="term" value="P:phosphorelay signal transduction system"/>
    <property type="evidence" value="ECO:0007669"/>
    <property type="project" value="InterPro"/>
</dbReference>
<dbReference type="SUPFAM" id="SSF52540">
    <property type="entry name" value="P-loop containing nucleoside triphosphate hydrolases"/>
    <property type="match status" value="1"/>
</dbReference>
<dbReference type="InterPro" id="IPR002078">
    <property type="entry name" value="Sigma_54_int"/>
</dbReference>
<protein>
    <submittedName>
        <fullName evidence="8">DNA-binding NtrC family response regulator</fullName>
    </submittedName>
</protein>
<dbReference type="GO" id="GO:0043565">
    <property type="term" value="F:sequence-specific DNA binding"/>
    <property type="evidence" value="ECO:0007669"/>
    <property type="project" value="InterPro"/>
</dbReference>
<keyword evidence="9" id="KW-1185">Reference proteome</keyword>
<evidence type="ECO:0000256" key="4">
    <source>
        <dbReference type="ARBA" id="ARBA00023163"/>
    </source>
</evidence>
<evidence type="ECO:0000259" key="7">
    <source>
        <dbReference type="PROSITE" id="PS50110"/>
    </source>
</evidence>
<dbReference type="SUPFAM" id="SSF52172">
    <property type="entry name" value="CheY-like"/>
    <property type="match status" value="1"/>
</dbReference>
<dbReference type="InterPro" id="IPR001789">
    <property type="entry name" value="Sig_transdc_resp-reg_receiver"/>
</dbReference>
<dbReference type="Pfam" id="PF00072">
    <property type="entry name" value="Response_reg"/>
    <property type="match status" value="1"/>
</dbReference>
<dbReference type="SMART" id="SM00382">
    <property type="entry name" value="AAA"/>
    <property type="match status" value="1"/>
</dbReference>
<dbReference type="PROSITE" id="PS50045">
    <property type="entry name" value="SIGMA54_INTERACT_4"/>
    <property type="match status" value="1"/>
</dbReference>
<dbReference type="PRINTS" id="PR01590">
    <property type="entry name" value="HTHFIS"/>
</dbReference>
<dbReference type="Gene3D" id="3.40.50.300">
    <property type="entry name" value="P-loop containing nucleotide triphosphate hydrolases"/>
    <property type="match status" value="1"/>
</dbReference>
<gene>
    <name evidence="8" type="ORF">C8D98_2114</name>
</gene>
<feature type="modified residue" description="4-aspartylphosphate" evidence="5">
    <location>
        <position position="54"/>
    </location>
</feature>
<comment type="caution">
    <text evidence="8">The sequence shown here is derived from an EMBL/GenBank/DDBJ whole genome shotgun (WGS) entry which is preliminary data.</text>
</comment>
<dbReference type="GO" id="GO:0006355">
    <property type="term" value="P:regulation of DNA-templated transcription"/>
    <property type="evidence" value="ECO:0007669"/>
    <property type="project" value="InterPro"/>
</dbReference>
<proteinExistence type="predicted"/>
<dbReference type="InterPro" id="IPR009057">
    <property type="entry name" value="Homeodomain-like_sf"/>
</dbReference>
<dbReference type="InterPro" id="IPR058031">
    <property type="entry name" value="AAA_lid_NorR"/>
</dbReference>
<feature type="domain" description="Sigma-54 factor interaction" evidence="6">
    <location>
        <begin position="149"/>
        <end position="376"/>
    </location>
</feature>
<dbReference type="RefSeq" id="WP_165871286.1">
    <property type="nucleotide sequence ID" value="NZ_SMGG01000005.1"/>
</dbReference>
<name>A0A4R1K6S0_9BACT</name>
<dbReference type="EMBL" id="SMGG01000005">
    <property type="protein sequence ID" value="TCK59945.1"/>
    <property type="molecule type" value="Genomic_DNA"/>
</dbReference>
<dbReference type="InterPro" id="IPR002197">
    <property type="entry name" value="HTH_Fis"/>
</dbReference>
<evidence type="ECO:0000313" key="9">
    <source>
        <dbReference type="Proteomes" id="UP000294614"/>
    </source>
</evidence>
<dbReference type="Pfam" id="PF25601">
    <property type="entry name" value="AAA_lid_14"/>
    <property type="match status" value="1"/>
</dbReference>
<dbReference type="PANTHER" id="PTHR32071:SF13">
    <property type="entry name" value="RESPONSE REGULATOR HSFA"/>
    <property type="match status" value="1"/>
</dbReference>
<organism evidence="8 9">
    <name type="scientific">Seleniivibrio woodruffii</name>
    <dbReference type="NCBI Taxonomy" id="1078050"/>
    <lineage>
        <taxon>Bacteria</taxon>
        <taxon>Pseudomonadati</taxon>
        <taxon>Deferribacterota</taxon>
        <taxon>Deferribacteres</taxon>
        <taxon>Deferribacterales</taxon>
        <taxon>Geovibrionaceae</taxon>
        <taxon>Seleniivibrio</taxon>
    </lineage>
</organism>
<dbReference type="PROSITE" id="PS50110">
    <property type="entry name" value="RESPONSE_REGULATORY"/>
    <property type="match status" value="1"/>
</dbReference>
<dbReference type="Pfam" id="PF02954">
    <property type="entry name" value="HTH_8"/>
    <property type="match status" value="1"/>
</dbReference>
<accession>A0A4R1K6S0</accession>
<dbReference type="SUPFAM" id="SSF46689">
    <property type="entry name" value="Homeodomain-like"/>
    <property type="match status" value="1"/>
</dbReference>
<dbReference type="AlphaFoldDB" id="A0A4R1K6S0"/>
<dbReference type="CDD" id="cd00009">
    <property type="entry name" value="AAA"/>
    <property type="match status" value="1"/>
</dbReference>
<keyword evidence="4" id="KW-0804">Transcription</keyword>
<sequence>MKNILIIDDDEYFLKSVSRVLKTIGDFNPVTPDSGVRSLLKESVLKQYDAVFLDIHMPKPDGRECLSIIKSIVPSMPVLIITGENSAETAVEYLKLGAYDFLTKPIDINRLKATLDNLFLLKSLEEELDLVTRHLLKNELEYPEHFHRIITNDEQMMRNFRYIEAIAPTSKPVMIIGETGTGKELAAEALHRCSGRKGQYVTLDVSGVDDAVFSDTLFGHVRGAFTGADKSRSGLLETAADGTIFLDEISDLPEASQIKLLRLLQTGEYYPLGSDLPKISRARIVTAVNRPVDELLAGRFRNDLYYRLSTFKIELPPLRERREDIDALARYFYAETARELRLTSEEPPKELLDILSNYSFPGNIRELKSMVEDALLNFKLGYSIPETLNRKVNKNPRQSSSKSGLKSLFGHFPTLQETTDRLITEAMEETGGKQKEAADIIGLSRQAFNRRLNILRRR</sequence>
<dbReference type="PANTHER" id="PTHR32071">
    <property type="entry name" value="TRANSCRIPTIONAL REGULATORY PROTEIN"/>
    <property type="match status" value="1"/>
</dbReference>
<dbReference type="InterPro" id="IPR003593">
    <property type="entry name" value="AAA+_ATPase"/>
</dbReference>
<keyword evidence="5" id="KW-0597">Phosphoprotein</keyword>
<dbReference type="FunFam" id="3.40.50.300:FF:000006">
    <property type="entry name" value="DNA-binding transcriptional regulator NtrC"/>
    <property type="match status" value="1"/>
</dbReference>
<keyword evidence="1" id="KW-0547">Nucleotide-binding</keyword>
<keyword evidence="2" id="KW-0067">ATP-binding</keyword>
<dbReference type="Gene3D" id="1.10.8.60">
    <property type="match status" value="1"/>
</dbReference>
<dbReference type="GO" id="GO:0005524">
    <property type="term" value="F:ATP binding"/>
    <property type="evidence" value="ECO:0007669"/>
    <property type="project" value="UniProtKB-KW"/>
</dbReference>
<keyword evidence="8" id="KW-0238">DNA-binding</keyword>
<evidence type="ECO:0000256" key="5">
    <source>
        <dbReference type="PROSITE-ProRule" id="PRU00169"/>
    </source>
</evidence>
<feature type="domain" description="Response regulatory" evidence="7">
    <location>
        <begin position="3"/>
        <end position="119"/>
    </location>
</feature>